<keyword evidence="3" id="KW-1185">Reference proteome</keyword>
<dbReference type="InterPro" id="IPR051540">
    <property type="entry name" value="S-2-haloacid_dehalogenase"/>
</dbReference>
<dbReference type="InterPro" id="IPR006439">
    <property type="entry name" value="HAD-SF_hydro_IA"/>
</dbReference>
<evidence type="ECO:0000313" key="3">
    <source>
        <dbReference type="Proteomes" id="UP000253509"/>
    </source>
</evidence>
<dbReference type="InterPro" id="IPR023214">
    <property type="entry name" value="HAD_sf"/>
</dbReference>
<keyword evidence="1" id="KW-0378">Hydrolase</keyword>
<dbReference type="AlphaFoldDB" id="A0A366IE70"/>
<dbReference type="NCBIfam" id="TIGR01493">
    <property type="entry name" value="HAD-SF-IA-v2"/>
    <property type="match status" value="1"/>
</dbReference>
<dbReference type="InterPro" id="IPR036412">
    <property type="entry name" value="HAD-like_sf"/>
</dbReference>
<dbReference type="InterPro" id="IPR006328">
    <property type="entry name" value="2-HAD"/>
</dbReference>
<dbReference type="GO" id="GO:0019120">
    <property type="term" value="F:hydrolase activity, acting on acid halide bonds, in C-halide compounds"/>
    <property type="evidence" value="ECO:0007669"/>
    <property type="project" value="InterPro"/>
</dbReference>
<dbReference type="SFLD" id="SFLDG01129">
    <property type="entry name" value="C1.5:_HAD__Beta-PGM__Phosphata"/>
    <property type="match status" value="1"/>
</dbReference>
<organism evidence="2 3">
    <name type="scientific">Brevibacterium celere</name>
    <dbReference type="NCBI Taxonomy" id="225845"/>
    <lineage>
        <taxon>Bacteria</taxon>
        <taxon>Bacillati</taxon>
        <taxon>Actinomycetota</taxon>
        <taxon>Actinomycetes</taxon>
        <taxon>Micrococcales</taxon>
        <taxon>Brevibacteriaceae</taxon>
        <taxon>Brevibacterium</taxon>
    </lineage>
</organism>
<dbReference type="Proteomes" id="UP000253509">
    <property type="component" value="Unassembled WGS sequence"/>
</dbReference>
<dbReference type="NCBIfam" id="TIGR01428">
    <property type="entry name" value="HAD_type_II"/>
    <property type="match status" value="1"/>
</dbReference>
<dbReference type="NCBIfam" id="TIGR01549">
    <property type="entry name" value="HAD-SF-IA-v1"/>
    <property type="match status" value="1"/>
</dbReference>
<evidence type="ECO:0000313" key="2">
    <source>
        <dbReference type="EMBL" id="RBP69489.1"/>
    </source>
</evidence>
<dbReference type="Gene3D" id="1.10.150.750">
    <property type="match status" value="1"/>
</dbReference>
<dbReference type="SFLD" id="SFLDS00003">
    <property type="entry name" value="Haloacid_Dehalogenase"/>
    <property type="match status" value="1"/>
</dbReference>
<name>A0A366IE70_9MICO</name>
<dbReference type="RefSeq" id="WP_220151304.1">
    <property type="nucleotide sequence ID" value="NZ_QNSB01000012.1"/>
</dbReference>
<evidence type="ECO:0000256" key="1">
    <source>
        <dbReference type="ARBA" id="ARBA00022801"/>
    </source>
</evidence>
<gene>
    <name evidence="2" type="ORF">DFO65_11223</name>
</gene>
<sequence length="224" mass="25596">MAQFQIRPEFVSFDNYGTLINWQMNDTARELTAGQLDDEQFSRFTYYFSKYRYDAVLGDYLPYNTLLQNSYDRACRRFGIESTPGAGEKLGEAVASWGANDGIVEPLTSMGKNYRLVILSNADDYHLDKSVQHLGADFHAVLTAEQAQAYKPRYQAFEYMLDTLGARPEDFLHVSSHTRYDLMPAEDLGFVNKVYLDRGFDPHARAYNYHTVSSLDEVNSMLGI</sequence>
<comment type="caution">
    <text evidence="2">The sequence shown here is derived from an EMBL/GenBank/DDBJ whole genome shotgun (WGS) entry which is preliminary data.</text>
</comment>
<proteinExistence type="predicted"/>
<dbReference type="Gene3D" id="3.40.50.1000">
    <property type="entry name" value="HAD superfamily/HAD-like"/>
    <property type="match status" value="1"/>
</dbReference>
<dbReference type="EMBL" id="QNSB01000012">
    <property type="protein sequence ID" value="RBP69489.1"/>
    <property type="molecule type" value="Genomic_DNA"/>
</dbReference>
<accession>A0A366IE70</accession>
<protein>
    <submittedName>
        <fullName evidence="2">2-haloacid dehalogenase</fullName>
    </submittedName>
</protein>
<reference evidence="2 3" key="1">
    <citation type="submission" date="2018-06" db="EMBL/GenBank/DDBJ databases">
        <title>Freshwater and sediment microbial communities from various areas in North America, analyzing microbe dynamics in response to fracking.</title>
        <authorList>
            <person name="Lamendella R."/>
        </authorList>
    </citation>
    <scope>NUCLEOTIDE SEQUENCE [LARGE SCALE GENOMIC DNA]</scope>
    <source>
        <strain evidence="2 3">3b_TX</strain>
    </source>
</reference>
<dbReference type="PANTHER" id="PTHR43316:SF9">
    <property type="entry name" value="ACID DEHALOGENASE, PUTATIVE (AFU_ORTHOLOGUE AFUA_6G14460)-RELATED"/>
    <property type="match status" value="1"/>
</dbReference>
<dbReference type="Pfam" id="PF00702">
    <property type="entry name" value="Hydrolase"/>
    <property type="match status" value="1"/>
</dbReference>
<dbReference type="PRINTS" id="PR00413">
    <property type="entry name" value="HADHALOGNASE"/>
</dbReference>
<dbReference type="SUPFAM" id="SSF56784">
    <property type="entry name" value="HAD-like"/>
    <property type="match status" value="1"/>
</dbReference>
<dbReference type="PANTHER" id="PTHR43316">
    <property type="entry name" value="HYDROLASE, HALOACID DELAHOGENASE-RELATED"/>
    <property type="match status" value="1"/>
</dbReference>